<sequence>MSPMERRKLACSVTFHAVAFTCVVWSLYVLIDRSAEELAAGLLEWPFWTKLVVVAIGFTGGLVFMYVQCTMYATLCRRWRAYNRVIVVQNVNPNSNSSVSSPTHPSTSIINPPRRCLWTLWCKKTSSPPTVVSSPVHIQEDSSQSNVARQVRSSEKKASIVSVDQSTSGESRPKITTVSQTVQCAIPGAPVVESVHLVNEIP</sequence>
<evidence type="ECO:0000313" key="5">
    <source>
        <dbReference type="EMBL" id="CAG4645825.1"/>
    </source>
</evidence>
<name>A0A9N6WRL1_9CRUS</name>
<feature type="transmembrane region" description="Helical" evidence="4">
    <location>
        <begin position="9"/>
        <end position="31"/>
    </location>
</feature>
<dbReference type="AlphaFoldDB" id="A0A9N6WRL1"/>
<evidence type="ECO:0000256" key="3">
    <source>
        <dbReference type="ARBA" id="ARBA00004656"/>
    </source>
</evidence>
<dbReference type="GO" id="GO:0005765">
    <property type="term" value="C:lysosomal membrane"/>
    <property type="evidence" value="ECO:0007669"/>
    <property type="project" value="UniProtKB-SubCell"/>
</dbReference>
<comment type="subcellular location">
    <subcellularLocation>
        <location evidence="1">Endomembrane system</location>
        <topology evidence="1">Multi-pass membrane protein</topology>
    </subcellularLocation>
    <subcellularLocation>
        <location evidence="2">Endosome</location>
    </subcellularLocation>
    <subcellularLocation>
        <location evidence="3">Lysosome membrane</location>
    </subcellularLocation>
</comment>
<evidence type="ECO:0000256" key="2">
    <source>
        <dbReference type="ARBA" id="ARBA00004177"/>
    </source>
</evidence>
<reference evidence="5" key="1">
    <citation type="submission" date="2021-04" db="EMBL/GenBank/DDBJ databases">
        <authorList>
            <person name="Cornetti L."/>
        </authorList>
    </citation>
    <scope>NUCLEOTIDE SEQUENCE</scope>
</reference>
<protein>
    <submittedName>
        <fullName evidence="5">EOG090X0DX7</fullName>
    </submittedName>
</protein>
<accession>A0A9N6WRL1</accession>
<proteinExistence type="predicted"/>
<keyword evidence="4" id="KW-1133">Transmembrane helix</keyword>
<evidence type="ECO:0000256" key="4">
    <source>
        <dbReference type="SAM" id="Phobius"/>
    </source>
</evidence>
<keyword evidence="4" id="KW-0812">Transmembrane</keyword>
<keyword evidence="4" id="KW-0472">Membrane</keyword>
<dbReference type="EMBL" id="OC989170">
    <property type="protein sequence ID" value="CAG4645825.1"/>
    <property type="molecule type" value="Genomic_DNA"/>
</dbReference>
<organism evidence="5">
    <name type="scientific">Lynceus sp. MCZ IZ 141354</name>
    <dbReference type="NCBI Taxonomy" id="1930659"/>
    <lineage>
        <taxon>Eukaryota</taxon>
        <taxon>Metazoa</taxon>
        <taxon>Ecdysozoa</taxon>
        <taxon>Arthropoda</taxon>
        <taxon>Crustacea</taxon>
        <taxon>Branchiopoda</taxon>
        <taxon>Diplostraca</taxon>
        <taxon>Laevicaudata</taxon>
        <taxon>Lynceidae</taxon>
        <taxon>Lynceus</taxon>
    </lineage>
</organism>
<evidence type="ECO:0000256" key="1">
    <source>
        <dbReference type="ARBA" id="ARBA00004127"/>
    </source>
</evidence>
<gene>
    <name evidence="5" type="primary">EOG090X0DX7</name>
</gene>
<dbReference type="GO" id="GO:0005768">
    <property type="term" value="C:endosome"/>
    <property type="evidence" value="ECO:0007669"/>
    <property type="project" value="UniProtKB-SubCell"/>
</dbReference>
<feature type="transmembrane region" description="Helical" evidence="4">
    <location>
        <begin position="51"/>
        <end position="75"/>
    </location>
</feature>
<dbReference type="PANTHER" id="PTHR45981">
    <property type="entry name" value="LD02310P"/>
    <property type="match status" value="1"/>
</dbReference>